<dbReference type="AlphaFoldDB" id="A0A2A2LH02"/>
<reference evidence="2 3" key="1">
    <citation type="journal article" date="2017" name="Curr. Biol.">
        <title>Genome architecture and evolution of a unichromosomal asexual nematode.</title>
        <authorList>
            <person name="Fradin H."/>
            <person name="Zegar C."/>
            <person name="Gutwein M."/>
            <person name="Lucas J."/>
            <person name="Kovtun M."/>
            <person name="Corcoran D."/>
            <person name="Baugh L.R."/>
            <person name="Kiontke K."/>
            <person name="Gunsalus K."/>
            <person name="Fitch D.H."/>
            <person name="Piano F."/>
        </authorList>
    </citation>
    <scope>NUCLEOTIDE SEQUENCE [LARGE SCALE GENOMIC DNA]</scope>
    <source>
        <strain evidence="2">PF1309</strain>
    </source>
</reference>
<dbReference type="PANTHER" id="PTHR22898:SF3">
    <property type="entry name" value="ALPHA-1,2-FUCOSYLTRANSFERASE-RELATED"/>
    <property type="match status" value="1"/>
</dbReference>
<feature type="transmembrane region" description="Helical" evidence="1">
    <location>
        <begin position="12"/>
        <end position="28"/>
    </location>
</feature>
<evidence type="ECO:0008006" key="4">
    <source>
        <dbReference type="Google" id="ProtNLM"/>
    </source>
</evidence>
<keyword evidence="1" id="KW-0472">Membrane</keyword>
<keyword evidence="1" id="KW-1133">Transmembrane helix</keyword>
<dbReference type="Proteomes" id="UP000218231">
    <property type="component" value="Unassembled WGS sequence"/>
</dbReference>
<proteinExistence type="predicted"/>
<dbReference type="OrthoDB" id="5854901at2759"/>
<name>A0A2A2LH02_9BILA</name>
<dbReference type="PANTHER" id="PTHR22898">
    <property type="entry name" value="UNCHARACTERIZED GLYCOSOL TRANSFERASE-RELATED"/>
    <property type="match status" value="1"/>
</dbReference>
<evidence type="ECO:0000313" key="2">
    <source>
        <dbReference type="EMBL" id="PAV85493.1"/>
    </source>
</evidence>
<keyword evidence="3" id="KW-1185">Reference proteome</keyword>
<evidence type="ECO:0000256" key="1">
    <source>
        <dbReference type="SAM" id="Phobius"/>
    </source>
</evidence>
<comment type="caution">
    <text evidence="2">The sequence shown here is derived from an EMBL/GenBank/DDBJ whole genome shotgun (WGS) entry which is preliminary data.</text>
</comment>
<gene>
    <name evidence="2" type="ORF">WR25_23493</name>
</gene>
<keyword evidence="1" id="KW-0812">Transmembrane</keyword>
<sequence>MFYEKMNCTPKGIIISIFALIVLSFYIRDYSANDYCSSTSNYEPKGNHILEDSIIIGKTFSFKTCCSQLGNQLFRIFSGFGIEKAIGRKHILIIDEGCRAENDYHLGMIQIIFPDLMKITRTNAAFKISKNNVKIRFAEYHGLSVCCSYEDPTWRLSNYSEDHIFLETTFMQNSLYFERQIPELMKYLKFSEEVIRNGEKIINSWNVTNAAQFSCIHVRLTDHFSKSDANFSQAGIKFLLEKEKYNDFIIFGDDQSYMKDLSTNVKRDPAFKDSKIIINTNKLPGEDFYISSKLCSSFLMTNPESTFGWFLAFFSKQNNHVYFDHDMRSRSWYYTGFHRDIWRPLVWDDKHEKLQLM</sequence>
<dbReference type="InterPro" id="IPR052501">
    <property type="entry name" value="Alpha-1-2_FucT"/>
</dbReference>
<dbReference type="EMBL" id="LIAE01006763">
    <property type="protein sequence ID" value="PAV85493.1"/>
    <property type="molecule type" value="Genomic_DNA"/>
</dbReference>
<protein>
    <recommendedName>
        <fullName evidence="4">L-Fucosyltransferase</fullName>
    </recommendedName>
</protein>
<accession>A0A2A2LH02</accession>
<evidence type="ECO:0000313" key="3">
    <source>
        <dbReference type="Proteomes" id="UP000218231"/>
    </source>
</evidence>
<dbReference type="STRING" id="2018661.A0A2A2LH02"/>
<organism evidence="2 3">
    <name type="scientific">Diploscapter pachys</name>
    <dbReference type="NCBI Taxonomy" id="2018661"/>
    <lineage>
        <taxon>Eukaryota</taxon>
        <taxon>Metazoa</taxon>
        <taxon>Ecdysozoa</taxon>
        <taxon>Nematoda</taxon>
        <taxon>Chromadorea</taxon>
        <taxon>Rhabditida</taxon>
        <taxon>Rhabditina</taxon>
        <taxon>Rhabditomorpha</taxon>
        <taxon>Rhabditoidea</taxon>
        <taxon>Rhabditidae</taxon>
        <taxon>Diploscapter</taxon>
    </lineage>
</organism>